<keyword evidence="5" id="KW-1185">Reference proteome</keyword>
<gene>
    <name evidence="2" type="ORF">HT576_18305</name>
    <name evidence="3" type="ORF">HTZ84_02165</name>
</gene>
<dbReference type="RefSeq" id="WP_174679175.1">
    <property type="nucleotide sequence ID" value="NZ_JABUQZ010000001.1"/>
</dbReference>
<organism evidence="2 4">
    <name type="scientific">Haloterrigena gelatinilytica</name>
    <dbReference type="NCBI Taxonomy" id="2741724"/>
    <lineage>
        <taxon>Archaea</taxon>
        <taxon>Methanobacteriati</taxon>
        <taxon>Methanobacteriota</taxon>
        <taxon>Stenosarchaea group</taxon>
        <taxon>Halobacteria</taxon>
        <taxon>Halobacteriales</taxon>
        <taxon>Natrialbaceae</taxon>
        <taxon>Haloterrigena</taxon>
    </lineage>
</organism>
<dbReference type="OrthoDB" id="182160at2157"/>
<dbReference type="AlphaFoldDB" id="A0A8J8GR19"/>
<sequence>MATRVPVECPLCRTALEADGCLEDHLVDAHTKRRLARFVVAEAEALNARDVSE</sequence>
<dbReference type="EMBL" id="JABUQZ010000001">
    <property type="protein sequence ID" value="NUC71125.1"/>
    <property type="molecule type" value="Genomic_DNA"/>
</dbReference>
<evidence type="ECO:0000313" key="2">
    <source>
        <dbReference type="EMBL" id="NUB92962.1"/>
    </source>
</evidence>
<evidence type="ECO:0000259" key="1">
    <source>
        <dbReference type="PROSITE" id="PS00028"/>
    </source>
</evidence>
<dbReference type="Proteomes" id="UP000728647">
    <property type="component" value="Unassembled WGS sequence"/>
</dbReference>
<accession>A0A8J8GR19</accession>
<feature type="domain" description="C2H2-type" evidence="1">
    <location>
        <begin position="9"/>
        <end position="30"/>
    </location>
</feature>
<evidence type="ECO:0000313" key="3">
    <source>
        <dbReference type="EMBL" id="NUC71125.1"/>
    </source>
</evidence>
<evidence type="ECO:0000313" key="5">
    <source>
        <dbReference type="Proteomes" id="UP001016761"/>
    </source>
</evidence>
<reference evidence="2 5" key="1">
    <citation type="submission" date="2020-06" db="EMBL/GenBank/DDBJ databases">
        <title>Haloterrigena sp. nov., an extremely halophilic archaeon isolated from a saline sediment.</title>
        <authorList>
            <person name="Liu B.-B."/>
        </authorList>
    </citation>
    <scope>NUCLEOTIDE SEQUENCE</scope>
    <source>
        <strain evidence="2">SYSU A121-1</strain>
        <strain evidence="3 5">SYSU A558-1</strain>
    </source>
</reference>
<name>A0A8J8GR19_9EURY</name>
<comment type="caution">
    <text evidence="2">The sequence shown here is derived from an EMBL/GenBank/DDBJ whole genome shotgun (WGS) entry which is preliminary data.</text>
</comment>
<dbReference type="Proteomes" id="UP001016761">
    <property type="component" value="Unassembled WGS sequence"/>
</dbReference>
<evidence type="ECO:0000313" key="4">
    <source>
        <dbReference type="Proteomes" id="UP000728647"/>
    </source>
</evidence>
<protein>
    <recommendedName>
        <fullName evidence="1">C2H2-type domain-containing protein</fullName>
    </recommendedName>
</protein>
<dbReference type="InterPro" id="IPR013087">
    <property type="entry name" value="Znf_C2H2_type"/>
</dbReference>
<dbReference type="EMBL" id="JABURA010000001">
    <property type="protein sequence ID" value="NUB92962.1"/>
    <property type="molecule type" value="Genomic_DNA"/>
</dbReference>
<dbReference type="PROSITE" id="PS00028">
    <property type="entry name" value="ZINC_FINGER_C2H2_1"/>
    <property type="match status" value="1"/>
</dbReference>
<proteinExistence type="predicted"/>